<organism evidence="1">
    <name type="scientific">Rhizophora mucronata</name>
    <name type="common">Asiatic mangrove</name>
    <dbReference type="NCBI Taxonomy" id="61149"/>
    <lineage>
        <taxon>Eukaryota</taxon>
        <taxon>Viridiplantae</taxon>
        <taxon>Streptophyta</taxon>
        <taxon>Embryophyta</taxon>
        <taxon>Tracheophyta</taxon>
        <taxon>Spermatophyta</taxon>
        <taxon>Magnoliopsida</taxon>
        <taxon>eudicotyledons</taxon>
        <taxon>Gunneridae</taxon>
        <taxon>Pentapetalae</taxon>
        <taxon>rosids</taxon>
        <taxon>fabids</taxon>
        <taxon>Malpighiales</taxon>
        <taxon>Rhizophoraceae</taxon>
        <taxon>Rhizophora</taxon>
    </lineage>
</organism>
<dbReference type="AlphaFoldDB" id="A0A2P2II38"/>
<reference evidence="1" key="1">
    <citation type="submission" date="2018-02" db="EMBL/GenBank/DDBJ databases">
        <title>Rhizophora mucronata_Transcriptome.</title>
        <authorList>
            <person name="Meera S.P."/>
            <person name="Sreeshan A."/>
            <person name="Augustine A."/>
        </authorList>
    </citation>
    <scope>NUCLEOTIDE SEQUENCE</scope>
    <source>
        <tissue evidence="1">Leaf</tissue>
    </source>
</reference>
<evidence type="ECO:0000313" key="1">
    <source>
        <dbReference type="EMBL" id="MBW80884.1"/>
    </source>
</evidence>
<protein>
    <submittedName>
        <fullName evidence="1">Mitotic-spindle organizing protein 1B-like</fullName>
    </submittedName>
</protein>
<accession>A0A2P2II38</accession>
<dbReference type="EMBL" id="GGEC01000401">
    <property type="protein sequence ID" value="MBW80884.1"/>
    <property type="molecule type" value="Transcribed_RNA"/>
</dbReference>
<proteinExistence type="predicted"/>
<name>A0A2P2II38_RHIMU</name>
<sequence>MTRTKINACFCYDMAETINNPCSCALNSSTLDPHFPSRKATIFAQIEFSFPVNHLIMKQMVEK</sequence>